<name>A0A9X4AY15_9BACT</name>
<feature type="domain" description="Peptidase S9 prolyl oligopeptidase catalytic" evidence="9">
    <location>
        <begin position="523"/>
        <end position="733"/>
    </location>
</feature>
<dbReference type="GO" id="GO:0004252">
    <property type="term" value="F:serine-type endopeptidase activity"/>
    <property type="evidence" value="ECO:0007669"/>
    <property type="project" value="UniProtKB-EC"/>
</dbReference>
<feature type="chain" id="PRO_5040890281" description="prolyl oligopeptidase" evidence="8">
    <location>
        <begin position="23"/>
        <end position="736"/>
    </location>
</feature>
<evidence type="ECO:0000256" key="7">
    <source>
        <dbReference type="SAM" id="MobiDB-lite"/>
    </source>
</evidence>
<dbReference type="InterPro" id="IPR023302">
    <property type="entry name" value="Pept_S9A_N"/>
</dbReference>
<evidence type="ECO:0000259" key="9">
    <source>
        <dbReference type="Pfam" id="PF00326"/>
    </source>
</evidence>
<evidence type="ECO:0000256" key="4">
    <source>
        <dbReference type="ARBA" id="ARBA00022670"/>
    </source>
</evidence>
<evidence type="ECO:0000256" key="3">
    <source>
        <dbReference type="ARBA" id="ARBA00011897"/>
    </source>
</evidence>
<dbReference type="FunFam" id="3.40.50.1820:FF:000005">
    <property type="entry name" value="Prolyl endopeptidase"/>
    <property type="match status" value="1"/>
</dbReference>
<gene>
    <name evidence="11" type="ORF">KEG57_51890</name>
</gene>
<dbReference type="Pfam" id="PF02897">
    <property type="entry name" value="Peptidase_S9_N"/>
    <property type="match status" value="1"/>
</dbReference>
<evidence type="ECO:0000256" key="5">
    <source>
        <dbReference type="ARBA" id="ARBA00022801"/>
    </source>
</evidence>
<dbReference type="PANTHER" id="PTHR42881">
    <property type="entry name" value="PROLYL ENDOPEPTIDASE"/>
    <property type="match status" value="1"/>
</dbReference>
<sequence>MKLPRTSSLAVLPVLLAACAGAPPAPPEGGGDAPPPPPAKTTETAEVKPDAPAKKAAFPYPATRKIDASDTFFGVKVADPYRWLEDERSPEVQAWVKAQDDLARAELAKMPKREAFAEKLRALSYLEYMSPPIQRGKRSFWSHKPADKEKKTIYWREGEKGEQKVLIDVASLSADGSASLGTWVPSYDGKWVAYIVHPNNADAGQMRLRDVTTGKDSAIDVIAGAEYAVPLWTPKSDGFYYVSVPVDPKIPASELPGYSEVRFHQLGKKADTDTLVLPKNGDPETELDAQLSRDGHFLVVNVLHGGNVNGIKFLDLRKKGAAWVDLVKGYEGSMSAFAHKDVIYLRTTEGSPRGRVYAIDPAKPARDQWKEIVPEPSDAVLESAEIVGGHLALTYLRKASSELEVWTTAGKKVHAIKMPGIGTTSGLFGEPDEDRAHYVFTSFTYPTSIFEASVKTGESKLWYALKAPVDPAPYAIEQVFYPSKDGTQVSMFVVRKKDAPKNGTTPFLLTGYGGFNISKTPAFSPMYYTWLENGGGLAVPNLRGGAEYGEEWHRGGMLTKKQNVFDDFIGAAEWLVKEKLTSTDRLVAYGGSNGGLLVGAVANQRPDLFSAVLCAVPVLDMIRYPLFGDGKTWVAEYGSPKEEALFKALFAYSPYHNVKLGTKYPAFLMLSADADDRVHPLHAWKTTAALQAAQAGDQPVLMRVEKHAGHGGADMVKSRVEQGVDMLAFAFGHVAH</sequence>
<evidence type="ECO:0000256" key="6">
    <source>
        <dbReference type="ARBA" id="ARBA00022825"/>
    </source>
</evidence>
<keyword evidence="6" id="KW-0720">Serine protease</keyword>
<dbReference type="GO" id="GO:0070012">
    <property type="term" value="F:oligopeptidase activity"/>
    <property type="evidence" value="ECO:0007669"/>
    <property type="project" value="TreeGrafter"/>
</dbReference>
<evidence type="ECO:0000259" key="10">
    <source>
        <dbReference type="Pfam" id="PF02897"/>
    </source>
</evidence>
<dbReference type="InterPro" id="IPR051167">
    <property type="entry name" value="Prolyl_oligopep/macrocyclase"/>
</dbReference>
<dbReference type="RefSeq" id="WP_272459978.1">
    <property type="nucleotide sequence ID" value="NZ_JAGTJJ010000094.1"/>
</dbReference>
<dbReference type="InterPro" id="IPR029058">
    <property type="entry name" value="AB_hydrolase_fold"/>
</dbReference>
<protein>
    <recommendedName>
        <fullName evidence="3">prolyl oligopeptidase</fullName>
        <ecNumber evidence="3">3.4.21.26</ecNumber>
    </recommendedName>
</protein>
<comment type="caution">
    <text evidence="11">The sequence shown here is derived from an EMBL/GenBank/DDBJ whole genome shotgun (WGS) entry which is preliminary data.</text>
</comment>
<dbReference type="PRINTS" id="PR00862">
    <property type="entry name" value="PROLIGOPTASE"/>
</dbReference>
<comment type="catalytic activity">
    <reaction evidence="1">
        <text>Hydrolysis of Pro-|-Xaa &gt;&gt; Ala-|-Xaa in oligopeptides.</text>
        <dbReference type="EC" id="3.4.21.26"/>
    </reaction>
</comment>
<dbReference type="Gene3D" id="2.130.10.120">
    <property type="entry name" value="Prolyl oligopeptidase, N-terminal domain"/>
    <property type="match status" value="1"/>
</dbReference>
<dbReference type="InterPro" id="IPR002471">
    <property type="entry name" value="Pept_S9_AS"/>
</dbReference>
<keyword evidence="12" id="KW-1185">Reference proteome</keyword>
<evidence type="ECO:0000256" key="2">
    <source>
        <dbReference type="ARBA" id="ARBA00005228"/>
    </source>
</evidence>
<keyword evidence="4" id="KW-0645">Protease</keyword>
<dbReference type="EC" id="3.4.21.26" evidence="3"/>
<dbReference type="GO" id="GO:0006508">
    <property type="term" value="P:proteolysis"/>
    <property type="evidence" value="ECO:0007669"/>
    <property type="project" value="UniProtKB-KW"/>
</dbReference>
<feature type="compositionally biased region" description="Basic and acidic residues" evidence="7">
    <location>
        <begin position="43"/>
        <end position="53"/>
    </location>
</feature>
<reference evidence="11 12" key="1">
    <citation type="submission" date="2021-04" db="EMBL/GenBank/DDBJ databases">
        <title>Genome analysis of Polyangium sp.</title>
        <authorList>
            <person name="Li Y."/>
            <person name="Wang J."/>
        </authorList>
    </citation>
    <scope>NUCLEOTIDE SEQUENCE [LARGE SCALE GENOMIC DNA]</scope>
    <source>
        <strain evidence="11 12">SDU14</strain>
    </source>
</reference>
<evidence type="ECO:0000256" key="8">
    <source>
        <dbReference type="SAM" id="SignalP"/>
    </source>
</evidence>
<feature type="region of interest" description="Disordered" evidence="7">
    <location>
        <begin position="20"/>
        <end position="56"/>
    </location>
</feature>
<evidence type="ECO:0000313" key="12">
    <source>
        <dbReference type="Proteomes" id="UP001151081"/>
    </source>
</evidence>
<feature type="compositionally biased region" description="Pro residues" evidence="7">
    <location>
        <begin position="23"/>
        <end position="39"/>
    </location>
</feature>
<dbReference type="SUPFAM" id="SSF50993">
    <property type="entry name" value="Peptidase/esterase 'gauge' domain"/>
    <property type="match status" value="1"/>
</dbReference>
<dbReference type="AlphaFoldDB" id="A0A9X4AY15"/>
<dbReference type="Proteomes" id="UP001151081">
    <property type="component" value="Unassembled WGS sequence"/>
</dbReference>
<dbReference type="InterPro" id="IPR001375">
    <property type="entry name" value="Peptidase_S9_cat"/>
</dbReference>
<dbReference type="Pfam" id="PF00326">
    <property type="entry name" value="Peptidase_S9"/>
    <property type="match status" value="1"/>
</dbReference>
<keyword evidence="8" id="KW-0732">Signal</keyword>
<accession>A0A9X4AY15</accession>
<comment type="similarity">
    <text evidence="2">Belongs to the peptidase S9A family.</text>
</comment>
<dbReference type="InterPro" id="IPR002470">
    <property type="entry name" value="Peptidase_S9A"/>
</dbReference>
<proteinExistence type="inferred from homology"/>
<dbReference type="GO" id="GO:0005829">
    <property type="term" value="C:cytosol"/>
    <property type="evidence" value="ECO:0007669"/>
    <property type="project" value="TreeGrafter"/>
</dbReference>
<dbReference type="PROSITE" id="PS00708">
    <property type="entry name" value="PRO_ENDOPEP_SER"/>
    <property type="match status" value="1"/>
</dbReference>
<dbReference type="PANTHER" id="PTHR42881:SF2">
    <property type="entry name" value="PROLYL ENDOPEPTIDASE"/>
    <property type="match status" value="1"/>
</dbReference>
<evidence type="ECO:0000313" key="11">
    <source>
        <dbReference type="EMBL" id="MDC3989074.1"/>
    </source>
</evidence>
<dbReference type="Gene3D" id="3.40.50.1820">
    <property type="entry name" value="alpha/beta hydrolase"/>
    <property type="match status" value="1"/>
</dbReference>
<organism evidence="11 12">
    <name type="scientific">Polyangium jinanense</name>
    <dbReference type="NCBI Taxonomy" id="2829994"/>
    <lineage>
        <taxon>Bacteria</taxon>
        <taxon>Pseudomonadati</taxon>
        <taxon>Myxococcota</taxon>
        <taxon>Polyangia</taxon>
        <taxon>Polyangiales</taxon>
        <taxon>Polyangiaceae</taxon>
        <taxon>Polyangium</taxon>
    </lineage>
</organism>
<dbReference type="PROSITE" id="PS51257">
    <property type="entry name" value="PROKAR_LIPOPROTEIN"/>
    <property type="match status" value="1"/>
</dbReference>
<keyword evidence="5" id="KW-0378">Hydrolase</keyword>
<dbReference type="SUPFAM" id="SSF53474">
    <property type="entry name" value="alpha/beta-Hydrolases"/>
    <property type="match status" value="1"/>
</dbReference>
<dbReference type="EMBL" id="JAGTJJ010000094">
    <property type="protein sequence ID" value="MDC3989074.1"/>
    <property type="molecule type" value="Genomic_DNA"/>
</dbReference>
<feature type="domain" description="Peptidase S9A N-terminal" evidence="10">
    <location>
        <begin position="61"/>
        <end position="462"/>
    </location>
</feature>
<evidence type="ECO:0000256" key="1">
    <source>
        <dbReference type="ARBA" id="ARBA00001070"/>
    </source>
</evidence>
<feature type="signal peptide" evidence="8">
    <location>
        <begin position="1"/>
        <end position="22"/>
    </location>
</feature>